<dbReference type="AlphaFoldDB" id="A0AAW0SXC5"/>
<name>A0AAW0SXC5_SCYPA</name>
<evidence type="ECO:0000313" key="2">
    <source>
        <dbReference type="EMBL" id="KAK8379416.1"/>
    </source>
</evidence>
<feature type="transmembrane region" description="Helical" evidence="1">
    <location>
        <begin position="25"/>
        <end position="43"/>
    </location>
</feature>
<proteinExistence type="predicted"/>
<accession>A0AAW0SXC5</accession>
<dbReference type="Proteomes" id="UP001487740">
    <property type="component" value="Unassembled WGS sequence"/>
</dbReference>
<sequence length="97" mass="11370">MASEEDPYYNRRLRGTKVYEMRHRIVLSVMAVGGIFGVLYHFLPSSQKLSQRILNRENTEPEFLKERRMRLRYGLFATSDTIRESMKVTEDPAVGDN</sequence>
<protein>
    <submittedName>
        <fullName evidence="2">Uncharacterized protein</fullName>
    </submittedName>
</protein>
<keyword evidence="1" id="KW-0472">Membrane</keyword>
<evidence type="ECO:0000256" key="1">
    <source>
        <dbReference type="SAM" id="Phobius"/>
    </source>
</evidence>
<dbReference type="EMBL" id="JARAKH010000043">
    <property type="protein sequence ID" value="KAK8379416.1"/>
    <property type="molecule type" value="Genomic_DNA"/>
</dbReference>
<keyword evidence="3" id="KW-1185">Reference proteome</keyword>
<keyword evidence="1" id="KW-1133">Transmembrane helix</keyword>
<evidence type="ECO:0000313" key="3">
    <source>
        <dbReference type="Proteomes" id="UP001487740"/>
    </source>
</evidence>
<comment type="caution">
    <text evidence="2">The sequence shown here is derived from an EMBL/GenBank/DDBJ whole genome shotgun (WGS) entry which is preliminary data.</text>
</comment>
<keyword evidence="1" id="KW-0812">Transmembrane</keyword>
<gene>
    <name evidence="2" type="ORF">O3P69_019372</name>
</gene>
<reference evidence="2 3" key="1">
    <citation type="submission" date="2023-03" db="EMBL/GenBank/DDBJ databases">
        <title>High-quality genome of Scylla paramamosain provides insights in environmental adaptation.</title>
        <authorList>
            <person name="Zhang L."/>
        </authorList>
    </citation>
    <scope>NUCLEOTIDE SEQUENCE [LARGE SCALE GENOMIC DNA]</scope>
    <source>
        <strain evidence="2">LZ_2023a</strain>
        <tissue evidence="2">Muscle</tissue>
    </source>
</reference>
<organism evidence="2 3">
    <name type="scientific">Scylla paramamosain</name>
    <name type="common">Mud crab</name>
    <dbReference type="NCBI Taxonomy" id="85552"/>
    <lineage>
        <taxon>Eukaryota</taxon>
        <taxon>Metazoa</taxon>
        <taxon>Ecdysozoa</taxon>
        <taxon>Arthropoda</taxon>
        <taxon>Crustacea</taxon>
        <taxon>Multicrustacea</taxon>
        <taxon>Malacostraca</taxon>
        <taxon>Eumalacostraca</taxon>
        <taxon>Eucarida</taxon>
        <taxon>Decapoda</taxon>
        <taxon>Pleocyemata</taxon>
        <taxon>Brachyura</taxon>
        <taxon>Eubrachyura</taxon>
        <taxon>Portunoidea</taxon>
        <taxon>Portunidae</taxon>
        <taxon>Portuninae</taxon>
        <taxon>Scylla</taxon>
    </lineage>
</organism>